<dbReference type="Gene3D" id="3.60.21.10">
    <property type="match status" value="1"/>
</dbReference>
<dbReference type="GO" id="GO:0007346">
    <property type="term" value="P:regulation of mitotic cell cycle"/>
    <property type="evidence" value="ECO:0007669"/>
    <property type="project" value="TreeGrafter"/>
</dbReference>
<evidence type="ECO:0000256" key="7">
    <source>
        <dbReference type="ARBA" id="ARBA00048336"/>
    </source>
</evidence>
<dbReference type="FunFam" id="3.60.21.10:FF:000004">
    <property type="entry name" value="Serine/threonine-protein phosphatase"/>
    <property type="match status" value="1"/>
</dbReference>
<dbReference type="CDD" id="cd07414">
    <property type="entry name" value="MPP_PP1_PPKL"/>
    <property type="match status" value="1"/>
</dbReference>
<dbReference type="GO" id="GO:0046872">
    <property type="term" value="F:metal ion binding"/>
    <property type="evidence" value="ECO:0007669"/>
    <property type="project" value="UniProtKB-KW"/>
</dbReference>
<feature type="region of interest" description="Disordered" evidence="9">
    <location>
        <begin position="69"/>
        <end position="94"/>
    </location>
</feature>
<evidence type="ECO:0000256" key="6">
    <source>
        <dbReference type="ARBA" id="ARBA00047761"/>
    </source>
</evidence>
<evidence type="ECO:0000256" key="1">
    <source>
        <dbReference type="ARBA" id="ARBA00001936"/>
    </source>
</evidence>
<dbReference type="GO" id="GO:0007059">
    <property type="term" value="P:chromosome segregation"/>
    <property type="evidence" value="ECO:0007669"/>
    <property type="project" value="TreeGrafter"/>
</dbReference>
<dbReference type="InterPro" id="IPR031675">
    <property type="entry name" value="STPPase_N"/>
</dbReference>
<dbReference type="PANTHER" id="PTHR11668">
    <property type="entry name" value="SERINE/THREONINE PROTEIN PHOSPHATASE"/>
    <property type="match status" value="1"/>
</dbReference>
<protein>
    <recommendedName>
        <fullName evidence="8">Serine/threonine-protein phosphatase</fullName>
        <ecNumber evidence="8">3.1.3.16</ecNumber>
    </recommendedName>
</protein>
<keyword evidence="2" id="KW-0479">Metal-binding</keyword>
<dbReference type="SUPFAM" id="SSF56300">
    <property type="entry name" value="Metallo-dependent phosphatases"/>
    <property type="match status" value="1"/>
</dbReference>
<dbReference type="EC" id="3.1.3.16" evidence="8"/>
<dbReference type="InterPro" id="IPR050341">
    <property type="entry name" value="PP1_catalytic_subunit"/>
</dbReference>
<dbReference type="InterPro" id="IPR006186">
    <property type="entry name" value="Ser/Thr-sp_prot-phosphatase"/>
</dbReference>
<feature type="domain" description="Serine/threonine specific protein phosphatases" evidence="10">
    <location>
        <begin position="277"/>
        <end position="282"/>
    </location>
</feature>
<sequence length="464" mass="53089">MAADGPTYLTYLRVRRRNFKSRKNTGRLLRHTFHIPLSLPVFLCLLWRGARLPGQNTTNTNLERTAATAADITEATPLPSTSSDPINSSDPLCGESHPKIQANSIPFWDKENFLSDDDRRYCLANVCADLAEITSPREKCITLVIWAPFVYGSCKKMADQHEVDLDSIIDRLLEVRGSRPGKQVQLLEAEIRYLCTKAREIFISQPILLELEAPIKICGDIHGQYYDLLRLFEYGGFPPEANYLFLGDYVDRGKQSLETICLLLAYKIKYPENFFILRGNHECASINRIYGFYDECKRRYNIKLWKTFTDCFNCLPIAAIIDEKIFTMHGGLSPDLNSMEQIRRVMRPTDIPDCGLLCDLLWSDPDKDITGWSENDRGVSFTFGPDVVSRFLQKHDMDLICRAHQVVEDGYEFFSKRQLVTLFSAPNYCGEFDNAGAMMSVDESLLCSFQILKPAEKKQKFGRR</sequence>
<dbReference type="PRINTS" id="PR00114">
    <property type="entry name" value="STPHPHTASE"/>
</dbReference>
<evidence type="ECO:0000256" key="4">
    <source>
        <dbReference type="ARBA" id="ARBA00022912"/>
    </source>
</evidence>
<evidence type="ECO:0000256" key="8">
    <source>
        <dbReference type="RuleBase" id="RU004273"/>
    </source>
</evidence>
<dbReference type="STRING" id="1213857.A0A484G2B1"/>
<comment type="cofactor">
    <cofactor evidence="1">
        <name>Mn(2+)</name>
        <dbReference type="ChEBI" id="CHEBI:29035"/>
    </cofactor>
</comment>
<evidence type="ECO:0000256" key="3">
    <source>
        <dbReference type="ARBA" id="ARBA00022801"/>
    </source>
</evidence>
<dbReference type="PANTHER" id="PTHR11668:SF300">
    <property type="entry name" value="SERINE_THREONINE-PROTEIN PHOSPHATASE"/>
    <property type="match status" value="1"/>
</dbReference>
<dbReference type="SMART" id="SM00156">
    <property type="entry name" value="PP2Ac"/>
    <property type="match status" value="1"/>
</dbReference>
<dbReference type="Pfam" id="PF00149">
    <property type="entry name" value="Metallophos"/>
    <property type="match status" value="1"/>
</dbReference>
<evidence type="ECO:0000256" key="5">
    <source>
        <dbReference type="ARBA" id="ARBA00023211"/>
    </source>
</evidence>
<dbReference type="GO" id="GO:0004722">
    <property type="term" value="F:protein serine/threonine phosphatase activity"/>
    <property type="evidence" value="ECO:0007669"/>
    <property type="project" value="UniProtKB-EC"/>
</dbReference>
<feature type="compositionally biased region" description="Polar residues" evidence="9">
    <location>
        <begin position="78"/>
        <end position="90"/>
    </location>
</feature>
<dbReference type="PROSITE" id="PS00125">
    <property type="entry name" value="SER_THR_PHOSPHATASE"/>
    <property type="match status" value="1"/>
</dbReference>
<accession>A0A484G2B1</accession>
<dbReference type="OrthoDB" id="1930084at2759"/>
<keyword evidence="12" id="KW-1185">Reference proteome</keyword>
<dbReference type="EMBL" id="AMCV02000005">
    <property type="protein sequence ID" value="TDZ23657.1"/>
    <property type="molecule type" value="Genomic_DNA"/>
</dbReference>
<dbReference type="GO" id="GO:0000164">
    <property type="term" value="C:protein phosphatase type 1 complex"/>
    <property type="evidence" value="ECO:0007669"/>
    <property type="project" value="UniProtKB-ARBA"/>
</dbReference>
<comment type="caution">
    <text evidence="11">The sequence shown here is derived from an EMBL/GenBank/DDBJ whole genome shotgun (WGS) entry which is preliminary data.</text>
</comment>
<gene>
    <name evidence="11" type="primary">pph-3</name>
    <name evidence="11" type="ORF">Cob_v002923</name>
</gene>
<reference evidence="12" key="2">
    <citation type="journal article" date="2019" name="Mol. Plant Microbe Interact.">
        <title>Genome sequence resources for four phytopathogenic fungi from the Colletotrichum orbiculare species complex.</title>
        <authorList>
            <person name="Gan P."/>
            <person name="Tsushima A."/>
            <person name="Narusaka M."/>
            <person name="Narusaka Y."/>
            <person name="Takano Y."/>
            <person name="Kubo Y."/>
            <person name="Shirasu K."/>
        </authorList>
    </citation>
    <scope>GENOME REANNOTATION</scope>
    <source>
        <strain evidence="12">104-T / ATCC 96160 / CBS 514.97 / LARS 414 / MAFF 240422</strain>
    </source>
</reference>
<evidence type="ECO:0000256" key="9">
    <source>
        <dbReference type="SAM" id="MobiDB-lite"/>
    </source>
</evidence>
<keyword evidence="5" id="KW-0464">Manganese</keyword>
<name>A0A484G2B1_COLOR</name>
<evidence type="ECO:0000313" key="11">
    <source>
        <dbReference type="EMBL" id="TDZ23657.1"/>
    </source>
</evidence>
<dbReference type="GO" id="GO:0005634">
    <property type="term" value="C:nucleus"/>
    <property type="evidence" value="ECO:0007669"/>
    <property type="project" value="TreeGrafter"/>
</dbReference>
<comment type="catalytic activity">
    <reaction evidence="6">
        <text>O-phospho-L-seryl-[protein] + H2O = L-seryl-[protein] + phosphate</text>
        <dbReference type="Rhea" id="RHEA:20629"/>
        <dbReference type="Rhea" id="RHEA-COMP:9863"/>
        <dbReference type="Rhea" id="RHEA-COMP:11604"/>
        <dbReference type="ChEBI" id="CHEBI:15377"/>
        <dbReference type="ChEBI" id="CHEBI:29999"/>
        <dbReference type="ChEBI" id="CHEBI:43474"/>
        <dbReference type="ChEBI" id="CHEBI:83421"/>
        <dbReference type="EC" id="3.1.3.16"/>
    </reaction>
</comment>
<dbReference type="InterPro" id="IPR004843">
    <property type="entry name" value="Calcineurin-like_PHP"/>
</dbReference>
<dbReference type="AlphaFoldDB" id="A0A484G2B1"/>
<evidence type="ECO:0000313" key="12">
    <source>
        <dbReference type="Proteomes" id="UP000014480"/>
    </source>
</evidence>
<dbReference type="InterPro" id="IPR029052">
    <property type="entry name" value="Metallo-depent_PP-like"/>
</dbReference>
<proteinExistence type="inferred from homology"/>
<evidence type="ECO:0000256" key="2">
    <source>
        <dbReference type="ARBA" id="ARBA00022723"/>
    </source>
</evidence>
<organism evidence="11 12">
    <name type="scientific">Colletotrichum orbiculare (strain 104-T / ATCC 96160 / CBS 514.97 / LARS 414 / MAFF 240422)</name>
    <name type="common">Cucumber anthracnose fungus</name>
    <name type="synonym">Colletotrichum lagenarium</name>
    <dbReference type="NCBI Taxonomy" id="1213857"/>
    <lineage>
        <taxon>Eukaryota</taxon>
        <taxon>Fungi</taxon>
        <taxon>Dikarya</taxon>
        <taxon>Ascomycota</taxon>
        <taxon>Pezizomycotina</taxon>
        <taxon>Sordariomycetes</taxon>
        <taxon>Hypocreomycetidae</taxon>
        <taxon>Glomerellales</taxon>
        <taxon>Glomerellaceae</taxon>
        <taxon>Colletotrichum</taxon>
        <taxon>Colletotrichum orbiculare species complex</taxon>
    </lineage>
</organism>
<keyword evidence="4" id="KW-0904">Protein phosphatase</keyword>
<comment type="catalytic activity">
    <reaction evidence="7 8">
        <text>O-phospho-L-threonyl-[protein] + H2O = L-threonyl-[protein] + phosphate</text>
        <dbReference type="Rhea" id="RHEA:47004"/>
        <dbReference type="Rhea" id="RHEA-COMP:11060"/>
        <dbReference type="Rhea" id="RHEA-COMP:11605"/>
        <dbReference type="ChEBI" id="CHEBI:15377"/>
        <dbReference type="ChEBI" id="CHEBI:30013"/>
        <dbReference type="ChEBI" id="CHEBI:43474"/>
        <dbReference type="ChEBI" id="CHEBI:61977"/>
        <dbReference type="EC" id="3.1.3.16"/>
    </reaction>
</comment>
<keyword evidence="3 8" id="KW-0378">Hydrolase</keyword>
<reference evidence="12" key="1">
    <citation type="journal article" date="2013" name="New Phytol.">
        <title>Comparative genomic and transcriptomic analyses reveal the hemibiotrophic stage shift of Colletotrichum fungi.</title>
        <authorList>
            <person name="Gan P."/>
            <person name="Ikeda K."/>
            <person name="Irieda H."/>
            <person name="Narusaka M."/>
            <person name="O'Connell R.J."/>
            <person name="Narusaka Y."/>
            <person name="Takano Y."/>
            <person name="Kubo Y."/>
            <person name="Shirasu K."/>
        </authorList>
    </citation>
    <scope>NUCLEOTIDE SEQUENCE [LARGE SCALE GENOMIC DNA]</scope>
    <source>
        <strain evidence="12">104-T / ATCC 96160 / CBS 514.97 / LARS 414 / MAFF 240422</strain>
    </source>
</reference>
<evidence type="ECO:0000259" key="10">
    <source>
        <dbReference type="PROSITE" id="PS00125"/>
    </source>
</evidence>
<dbReference type="Proteomes" id="UP000014480">
    <property type="component" value="Unassembled WGS sequence"/>
</dbReference>
<comment type="similarity">
    <text evidence="8">Belongs to the PPP phosphatase family.</text>
</comment>
<dbReference type="Pfam" id="PF16891">
    <property type="entry name" value="STPPase_N"/>
    <property type="match status" value="1"/>
</dbReference>